<evidence type="ECO:0000256" key="6">
    <source>
        <dbReference type="ARBA" id="ARBA00023136"/>
    </source>
</evidence>
<dbReference type="GO" id="GO:0005635">
    <property type="term" value="C:nuclear envelope"/>
    <property type="evidence" value="ECO:0007669"/>
    <property type="project" value="UniProtKB-SubCell"/>
</dbReference>
<evidence type="ECO:0000256" key="3">
    <source>
        <dbReference type="ARBA" id="ARBA00022553"/>
    </source>
</evidence>
<feature type="domain" description="Torsin-1A-interacting protein 1/2 AAA+ activator" evidence="12">
    <location>
        <begin position="188"/>
        <end position="392"/>
    </location>
</feature>
<keyword evidence="14" id="KW-1185">Reference proteome</keyword>
<reference evidence="13" key="1">
    <citation type="submission" date="2021-02" db="EMBL/GenBank/DDBJ databases">
        <authorList>
            <person name="Nowell W R."/>
        </authorList>
    </citation>
    <scope>NUCLEOTIDE SEQUENCE</scope>
    <source>
        <strain evidence="13">Ploen Becks lab</strain>
    </source>
</reference>
<evidence type="ECO:0000256" key="8">
    <source>
        <dbReference type="ARBA" id="ARBA00023242"/>
    </source>
</evidence>
<feature type="compositionally biased region" description="Acidic residues" evidence="10">
    <location>
        <begin position="72"/>
        <end position="83"/>
    </location>
</feature>
<sequence length="398" mass="46276">MSEDYLNNLKKTTVRKDRKSLNKSDFDKIEFENMNDEIDSEINPKENPLQLNFSLLKNEPKEINNNLHNDVDESSSDSCDEETSDRLEHDTQDNENSIEEIHEEKLPIETKIETCLNGPINKDFLNSPNKTPTPTIVLKTGNISFIKSLRPFILNFGFIVIIIGIAFSILQTNSSSKKTLKKNVIKFDLIDQLREKYPNQTHSFWTNIESSFKHSVLESKDPSIVLIVYEPETQNVYKKIIMDILGHLNKIEKFSYDLAKIIIDPENDERLNKLIKESKIDETKYYIDSKLDKNFKSGKKLALVENIQILPAHPMLLFYTYGDDLNSAKYPGVLIFMSLKLEENLNSDLRSNYLKSSRKLTKFAEDYMFNLWSKYIKEDQLRPLFTRIANNVVLLNLE</sequence>
<feature type="region of interest" description="Disordered" evidence="10">
    <location>
        <begin position="64"/>
        <end position="95"/>
    </location>
</feature>
<proteinExistence type="inferred from homology"/>
<dbReference type="InterPro" id="IPR038599">
    <property type="entry name" value="LAP1C-like_C_sf"/>
</dbReference>
<evidence type="ECO:0000256" key="9">
    <source>
        <dbReference type="ARBA" id="ARBA00037847"/>
    </source>
</evidence>
<comment type="similarity">
    <text evidence="2">Belongs to the TOR1AIP family.</text>
</comment>
<dbReference type="Gene3D" id="3.40.50.12190">
    <property type="match status" value="1"/>
</dbReference>
<evidence type="ECO:0000256" key="1">
    <source>
        <dbReference type="ARBA" id="ARBA00004259"/>
    </source>
</evidence>
<dbReference type="GO" id="GO:0001671">
    <property type="term" value="F:ATPase activator activity"/>
    <property type="evidence" value="ECO:0007669"/>
    <property type="project" value="InterPro"/>
</dbReference>
<keyword evidence="6 11" id="KW-0472">Membrane</keyword>
<protein>
    <recommendedName>
        <fullName evidence="12">Torsin-1A-interacting protein 1/2 AAA+ activator domain-containing protein</fullName>
    </recommendedName>
</protein>
<dbReference type="OrthoDB" id="6258998at2759"/>
<name>A0A813UWB7_9BILA</name>
<comment type="caution">
    <text evidence="13">The sequence shown here is derived from an EMBL/GenBank/DDBJ whole genome shotgun (WGS) entry which is preliminary data.</text>
</comment>
<dbReference type="PANTHER" id="PTHR18843:SF7">
    <property type="entry name" value="LAMINA-ASSOCIATED POLYPEPTIDE 1B ISOFORM 1-RELATED"/>
    <property type="match status" value="1"/>
</dbReference>
<dbReference type="EMBL" id="CAJNOC010001039">
    <property type="protein sequence ID" value="CAF0829126.1"/>
    <property type="molecule type" value="Genomic_DNA"/>
</dbReference>
<dbReference type="AlphaFoldDB" id="A0A813UWB7"/>
<evidence type="ECO:0000256" key="10">
    <source>
        <dbReference type="SAM" id="MobiDB-lite"/>
    </source>
</evidence>
<keyword evidence="8" id="KW-0539">Nucleus</keyword>
<evidence type="ECO:0000259" key="12">
    <source>
        <dbReference type="Pfam" id="PF05609"/>
    </source>
</evidence>
<dbReference type="InterPro" id="IPR046753">
    <property type="entry name" value="TOIP1/2_C"/>
</dbReference>
<evidence type="ECO:0000256" key="5">
    <source>
        <dbReference type="ARBA" id="ARBA00022989"/>
    </source>
</evidence>
<dbReference type="PANTHER" id="PTHR18843">
    <property type="entry name" value="TORSIN-1A-INTERACTING PROTEIN"/>
    <property type="match status" value="1"/>
</dbReference>
<dbReference type="GO" id="GO:0061024">
    <property type="term" value="P:membrane organization"/>
    <property type="evidence" value="ECO:0007669"/>
    <property type="project" value="TreeGrafter"/>
</dbReference>
<evidence type="ECO:0000256" key="2">
    <source>
        <dbReference type="ARBA" id="ARBA00007860"/>
    </source>
</evidence>
<dbReference type="Pfam" id="PF05609">
    <property type="entry name" value="LAP1_C"/>
    <property type="match status" value="1"/>
</dbReference>
<keyword evidence="4 11" id="KW-0812">Transmembrane</keyword>
<evidence type="ECO:0000256" key="4">
    <source>
        <dbReference type="ARBA" id="ARBA00022692"/>
    </source>
</evidence>
<evidence type="ECO:0000313" key="13">
    <source>
        <dbReference type="EMBL" id="CAF0829126.1"/>
    </source>
</evidence>
<evidence type="ECO:0000256" key="7">
    <source>
        <dbReference type="ARBA" id="ARBA00023180"/>
    </source>
</evidence>
<feature type="region of interest" description="Disordered" evidence="10">
    <location>
        <begin position="1"/>
        <end position="23"/>
    </location>
</feature>
<dbReference type="InterPro" id="IPR008662">
    <property type="entry name" value="TOIP1/2"/>
</dbReference>
<comment type="subcellular location">
    <subcellularLocation>
        <location evidence="9">Endomembrane system</location>
        <topology evidence="9">Single-pass membrane protein</topology>
    </subcellularLocation>
    <subcellularLocation>
        <location evidence="1">Nucleus envelope</location>
    </subcellularLocation>
</comment>
<gene>
    <name evidence="13" type="ORF">OXX778_LOCUS7869</name>
</gene>
<evidence type="ECO:0000313" key="14">
    <source>
        <dbReference type="Proteomes" id="UP000663879"/>
    </source>
</evidence>
<dbReference type="GO" id="GO:0016020">
    <property type="term" value="C:membrane"/>
    <property type="evidence" value="ECO:0007669"/>
    <property type="project" value="TreeGrafter"/>
</dbReference>
<keyword evidence="5 11" id="KW-1133">Transmembrane helix</keyword>
<keyword evidence="7" id="KW-0325">Glycoprotein</keyword>
<evidence type="ECO:0000256" key="11">
    <source>
        <dbReference type="SAM" id="Phobius"/>
    </source>
</evidence>
<dbReference type="Proteomes" id="UP000663879">
    <property type="component" value="Unassembled WGS sequence"/>
</dbReference>
<accession>A0A813UWB7</accession>
<feature type="transmembrane region" description="Helical" evidence="11">
    <location>
        <begin position="152"/>
        <end position="170"/>
    </location>
</feature>
<organism evidence="13 14">
    <name type="scientific">Brachionus calyciflorus</name>
    <dbReference type="NCBI Taxonomy" id="104777"/>
    <lineage>
        <taxon>Eukaryota</taxon>
        <taxon>Metazoa</taxon>
        <taxon>Spiralia</taxon>
        <taxon>Gnathifera</taxon>
        <taxon>Rotifera</taxon>
        <taxon>Eurotatoria</taxon>
        <taxon>Monogononta</taxon>
        <taxon>Pseudotrocha</taxon>
        <taxon>Ploima</taxon>
        <taxon>Brachionidae</taxon>
        <taxon>Brachionus</taxon>
    </lineage>
</organism>
<keyword evidence="3" id="KW-0597">Phosphoprotein</keyword>